<feature type="region of interest" description="Disordered" evidence="2">
    <location>
        <begin position="46"/>
        <end position="80"/>
    </location>
</feature>
<comment type="caution">
    <text evidence="3">The sequence shown here is derived from an EMBL/GenBank/DDBJ whole genome shotgun (WGS) entry which is preliminary data.</text>
</comment>
<dbReference type="InterPro" id="IPR017524">
    <property type="entry name" value="SASP_thioredoxin-like"/>
</dbReference>
<evidence type="ECO:0000313" key="4">
    <source>
        <dbReference type="Proteomes" id="UP000077271"/>
    </source>
</evidence>
<protein>
    <recommendedName>
        <fullName evidence="1">Small, acid-soluble spore protein Tlp</fullName>
    </recommendedName>
</protein>
<comment type="induction">
    <text evidence="1">Expressed only in the forespore compartment of sporulating cells.</text>
</comment>
<dbReference type="GO" id="GO:0030435">
    <property type="term" value="P:sporulation resulting in formation of a cellular spore"/>
    <property type="evidence" value="ECO:0007669"/>
    <property type="project" value="UniProtKB-KW"/>
</dbReference>
<reference evidence="3 4" key="1">
    <citation type="submission" date="2016-01" db="EMBL/GenBank/DDBJ databases">
        <title>Investigation of taxonomic status of Bacillus aminovorans.</title>
        <authorList>
            <person name="Verma A."/>
            <person name="Pal Y."/>
            <person name="Krishnamurthi S."/>
        </authorList>
    </citation>
    <scope>NUCLEOTIDE SEQUENCE [LARGE SCALE GENOMIC DNA]</scope>
    <source>
        <strain evidence="3 4">DSM 4337</strain>
    </source>
</reference>
<evidence type="ECO:0000313" key="3">
    <source>
        <dbReference type="EMBL" id="OAH54747.1"/>
    </source>
</evidence>
<comment type="similarity">
    <text evidence="1">Belongs to the Tlp family.</text>
</comment>
<evidence type="ECO:0000256" key="1">
    <source>
        <dbReference type="HAMAP-Rule" id="MF_01506"/>
    </source>
</evidence>
<keyword evidence="1" id="KW-0749">Sporulation</keyword>
<comment type="subcellular location">
    <subcellularLocation>
        <location evidence="1">Spore core</location>
    </subcellularLocation>
</comment>
<dbReference type="Proteomes" id="UP000077271">
    <property type="component" value="Unassembled WGS sequence"/>
</dbReference>
<dbReference type="RefSeq" id="WP_018394456.1">
    <property type="nucleotide sequence ID" value="NZ_LQWZ01000033.1"/>
</dbReference>
<dbReference type="NCBIfam" id="TIGR03090">
    <property type="entry name" value="SASP_tlp"/>
    <property type="match status" value="1"/>
</dbReference>
<dbReference type="Pfam" id="PF19824">
    <property type="entry name" value="Tlp"/>
    <property type="match status" value="1"/>
</dbReference>
<feature type="compositionally biased region" description="Basic and acidic residues" evidence="2">
    <location>
        <begin position="46"/>
        <end position="74"/>
    </location>
</feature>
<gene>
    <name evidence="1" type="primary">tlp</name>
    <name evidence="3" type="ORF">AWH48_09195</name>
</gene>
<dbReference type="EMBL" id="LQWZ01000033">
    <property type="protein sequence ID" value="OAH54747.1"/>
    <property type="molecule type" value="Genomic_DNA"/>
</dbReference>
<dbReference type="OrthoDB" id="1799076at2"/>
<dbReference type="AlphaFoldDB" id="A0A177KNP1"/>
<dbReference type="HAMAP" id="MF_01506">
    <property type="entry name" value="Tlp"/>
    <property type="match status" value="1"/>
</dbReference>
<proteinExistence type="evidence at transcript level"/>
<accession>A0A177KNP1</accession>
<evidence type="ECO:0000256" key="2">
    <source>
        <dbReference type="SAM" id="MobiDB-lite"/>
    </source>
</evidence>
<name>A0A177KNP1_9BACI</name>
<dbReference type="GO" id="GO:0030436">
    <property type="term" value="P:asexual sporulation"/>
    <property type="evidence" value="ECO:0007669"/>
    <property type="project" value="UniProtKB-UniRule"/>
</dbReference>
<organism evidence="3 4">
    <name type="scientific">Domibacillus aminovorans</name>
    <dbReference type="NCBI Taxonomy" id="29332"/>
    <lineage>
        <taxon>Bacteria</taxon>
        <taxon>Bacillati</taxon>
        <taxon>Bacillota</taxon>
        <taxon>Bacilli</taxon>
        <taxon>Bacillales</taxon>
        <taxon>Bacillaceae</taxon>
        <taxon>Domibacillus</taxon>
    </lineage>
</organism>
<sequence length="80" mass="9125">MTHKTPKPDDRSDNVEKLRDMVQNTIGNIEAAEETMVFAEGKERAAIKAKNDRRQKSIENFRSEIQDEAADRKNGYSGNE</sequence>